<evidence type="ECO:0000313" key="1">
    <source>
        <dbReference type="EMBL" id="KAI8013194.1"/>
    </source>
</evidence>
<reference evidence="1 2" key="1">
    <citation type="journal article" date="2022" name="Plant J.">
        <title>Chromosome-level genome of Camellia lanceoleosa provides a valuable resource for understanding genome evolution and self-incompatibility.</title>
        <authorList>
            <person name="Gong W."/>
            <person name="Xiao S."/>
            <person name="Wang L."/>
            <person name="Liao Z."/>
            <person name="Chang Y."/>
            <person name="Mo W."/>
            <person name="Hu G."/>
            <person name="Li W."/>
            <person name="Zhao G."/>
            <person name="Zhu H."/>
            <person name="Hu X."/>
            <person name="Ji K."/>
            <person name="Xiang X."/>
            <person name="Song Q."/>
            <person name="Yuan D."/>
            <person name="Jin S."/>
            <person name="Zhang L."/>
        </authorList>
    </citation>
    <scope>NUCLEOTIDE SEQUENCE [LARGE SCALE GENOMIC DNA]</scope>
    <source>
        <strain evidence="1">SQ_2022a</strain>
    </source>
</reference>
<name>A0ACC0HKF2_9ERIC</name>
<dbReference type="Proteomes" id="UP001060215">
    <property type="component" value="Chromosome 4"/>
</dbReference>
<accession>A0ACC0HKF2</accession>
<organism evidence="1 2">
    <name type="scientific">Camellia lanceoleosa</name>
    <dbReference type="NCBI Taxonomy" id="1840588"/>
    <lineage>
        <taxon>Eukaryota</taxon>
        <taxon>Viridiplantae</taxon>
        <taxon>Streptophyta</taxon>
        <taxon>Embryophyta</taxon>
        <taxon>Tracheophyta</taxon>
        <taxon>Spermatophyta</taxon>
        <taxon>Magnoliopsida</taxon>
        <taxon>eudicotyledons</taxon>
        <taxon>Gunneridae</taxon>
        <taxon>Pentapetalae</taxon>
        <taxon>asterids</taxon>
        <taxon>Ericales</taxon>
        <taxon>Theaceae</taxon>
        <taxon>Camellia</taxon>
    </lineage>
</organism>
<gene>
    <name evidence="1" type="ORF">LOK49_LG05G02279</name>
</gene>
<evidence type="ECO:0000313" key="2">
    <source>
        <dbReference type="Proteomes" id="UP001060215"/>
    </source>
</evidence>
<proteinExistence type="predicted"/>
<dbReference type="EMBL" id="CM045761">
    <property type="protein sequence ID" value="KAI8013194.1"/>
    <property type="molecule type" value="Genomic_DNA"/>
</dbReference>
<comment type="caution">
    <text evidence="1">The sequence shown here is derived from an EMBL/GenBank/DDBJ whole genome shotgun (WGS) entry which is preliminary data.</text>
</comment>
<protein>
    <submittedName>
        <fullName evidence="1">Microtubule-associated protein TORTIFOLIA1</fullName>
    </submittedName>
</protein>
<keyword evidence="2" id="KW-1185">Reference proteome</keyword>
<sequence length="154" mass="16723">MSSAMRRLRSSSSATDINTSRAISSSSTKSSTMSSQALKSSRSSKTPNQFSRSSSSALFSHLAMFELKQRILTSLSKLPDRDTHQIAVEDLEKIIQNLYQQSKTPTSSRSTTRRFAARLAPPSSTLSVASTSPPSFGSVIFASVPSLQLKRISM</sequence>